<dbReference type="InterPro" id="IPR028082">
    <property type="entry name" value="Peripla_BP_I"/>
</dbReference>
<protein>
    <submittedName>
        <fullName evidence="5">ABC-type branched-chain amino acid transport systems periplasmic component-like protein</fullName>
    </submittedName>
</protein>
<dbReference type="eggNOG" id="COG0683">
    <property type="taxonomic scope" value="Bacteria"/>
</dbReference>
<dbReference type="AlphaFoldDB" id="E3JAK7"/>
<dbReference type="Proteomes" id="UP000002484">
    <property type="component" value="Chromosome"/>
</dbReference>
<feature type="signal peptide" evidence="3">
    <location>
        <begin position="1"/>
        <end position="35"/>
    </location>
</feature>
<evidence type="ECO:0000259" key="4">
    <source>
        <dbReference type="Pfam" id="PF13458"/>
    </source>
</evidence>
<dbReference type="EMBL" id="CP002299">
    <property type="protein sequence ID" value="ADP82199.1"/>
    <property type="molecule type" value="Genomic_DNA"/>
</dbReference>
<dbReference type="PANTHER" id="PTHR47235:SF1">
    <property type="entry name" value="BLR6548 PROTEIN"/>
    <property type="match status" value="1"/>
</dbReference>
<reference evidence="5 6" key="1">
    <citation type="submission" date="2010-10" db="EMBL/GenBank/DDBJ databases">
        <title>Complete sequence of Frankia sp. EuI1c.</title>
        <authorList>
            <consortium name="US DOE Joint Genome Institute"/>
            <person name="Lucas S."/>
            <person name="Copeland A."/>
            <person name="Lapidus A."/>
            <person name="Cheng J.-F."/>
            <person name="Bruce D."/>
            <person name="Goodwin L."/>
            <person name="Pitluck S."/>
            <person name="Chertkov O."/>
            <person name="Detter J.C."/>
            <person name="Han C."/>
            <person name="Tapia R."/>
            <person name="Land M."/>
            <person name="Hauser L."/>
            <person name="Jeffries C."/>
            <person name="Kyrpides N."/>
            <person name="Ivanova N."/>
            <person name="Mikhailova N."/>
            <person name="Beauchemin N."/>
            <person name="Sen A."/>
            <person name="Sur S.A."/>
            <person name="Gtari M."/>
            <person name="Wall L."/>
            <person name="Tisa L."/>
            <person name="Woyke T."/>
        </authorList>
    </citation>
    <scope>NUCLEOTIDE SEQUENCE [LARGE SCALE GENOMIC DNA]</scope>
    <source>
        <strain evidence="6">DSM 45817 / CECT 9037 / EuI1c</strain>
    </source>
</reference>
<evidence type="ECO:0000256" key="1">
    <source>
        <dbReference type="ARBA" id="ARBA00010062"/>
    </source>
</evidence>
<evidence type="ECO:0000256" key="2">
    <source>
        <dbReference type="ARBA" id="ARBA00022729"/>
    </source>
</evidence>
<dbReference type="PANTHER" id="PTHR47235">
    <property type="entry name" value="BLR6548 PROTEIN"/>
    <property type="match status" value="1"/>
</dbReference>
<dbReference type="PROSITE" id="PS51257">
    <property type="entry name" value="PROKAR_LIPOPROTEIN"/>
    <property type="match status" value="1"/>
</dbReference>
<proteinExistence type="inferred from homology"/>
<dbReference type="HOGENOM" id="CLU_608013_0_0_11"/>
<evidence type="ECO:0000313" key="5">
    <source>
        <dbReference type="EMBL" id="ADP82199.1"/>
    </source>
</evidence>
<feature type="domain" description="Leucine-binding protein" evidence="4">
    <location>
        <begin position="83"/>
        <end position="435"/>
    </location>
</feature>
<feature type="chain" id="PRO_5003172753" evidence="3">
    <location>
        <begin position="36"/>
        <end position="452"/>
    </location>
</feature>
<evidence type="ECO:0000256" key="3">
    <source>
        <dbReference type="SAM" id="SignalP"/>
    </source>
</evidence>
<dbReference type="KEGG" id="fri:FraEuI1c_4200"/>
<dbReference type="InParanoid" id="E3JAK7"/>
<dbReference type="Pfam" id="PF13458">
    <property type="entry name" value="Peripla_BP_6"/>
    <property type="match status" value="1"/>
</dbReference>
<dbReference type="STRING" id="298654.FraEuI1c_4200"/>
<sequence precursor="true">MPIMRRSSRYRALGVVGTVLALGLAACGSSGGAPASTGSGFLKVGPTAGPPSGWSDGGYQVNNADLKCGSKAADPTRGVTSDSITIGGLAYLTSPNGSSMAGTDAGAQARFDRANDEGGINGRKIKFVGVLDDGQDVTRNAQAANKLVEQDKIFAAVPLMTSNTGYLDTFCKNVVPFFGWGFNQGYCATTIGFGITGCQFAAGNLANNGLAYTVNAAFGGQPASHTIAFVGVDNDSARAGVTTLAAYAKAGGLHVVYAQNPIPASGLTDPTPVVQAVMRSNNGQPPDVVFHTSDFQSVLKLTTALKAAGYTGKQISPTFDPRLAALKDLDGAYGTVQWLPALDDANPAIRQMRADLAKYAPGQAASLATMAGYFAADMFLTAAQKAGRDLTVDKLLSVLNTNYTYELPGALPQTRWPLNHFVATPCSTLAQLKDGAWHLVGSLSCGSVLVKK</sequence>
<dbReference type="SUPFAM" id="SSF53822">
    <property type="entry name" value="Periplasmic binding protein-like I"/>
    <property type="match status" value="1"/>
</dbReference>
<keyword evidence="6" id="KW-1185">Reference proteome</keyword>
<keyword evidence="2 3" id="KW-0732">Signal</keyword>
<gene>
    <name evidence="5" type="ordered locus">FraEuI1c_4200</name>
</gene>
<accession>E3JAK7</accession>
<dbReference type="Gene3D" id="3.40.50.2300">
    <property type="match status" value="2"/>
</dbReference>
<evidence type="ECO:0000313" key="6">
    <source>
        <dbReference type="Proteomes" id="UP000002484"/>
    </source>
</evidence>
<name>E3JAK7_PSEI1</name>
<dbReference type="InterPro" id="IPR028081">
    <property type="entry name" value="Leu-bd"/>
</dbReference>
<comment type="similarity">
    <text evidence="1">Belongs to the leucine-binding protein family.</text>
</comment>
<organism evidence="5 6">
    <name type="scientific">Pseudofrankia inefficax (strain DSM 45817 / CECT 9037 / DDB 130130 / EuI1c)</name>
    <name type="common">Frankia inefficax</name>
    <dbReference type="NCBI Taxonomy" id="298654"/>
    <lineage>
        <taxon>Bacteria</taxon>
        <taxon>Bacillati</taxon>
        <taxon>Actinomycetota</taxon>
        <taxon>Actinomycetes</taxon>
        <taxon>Frankiales</taxon>
        <taxon>Frankiaceae</taxon>
        <taxon>Pseudofrankia</taxon>
    </lineage>
</organism>